<reference evidence="2 3" key="1">
    <citation type="submission" date="2019-11" db="EMBL/GenBank/DDBJ databases">
        <title>Genome sequence of Deinococcus xianganensis Y35, AI-2 producing algicidal bacterium, isolated from lake water.</title>
        <authorList>
            <person name="Li Y."/>
        </authorList>
    </citation>
    <scope>NUCLEOTIDE SEQUENCE [LARGE SCALE GENOMIC DNA]</scope>
    <source>
        <strain evidence="2 3">Y35</strain>
    </source>
</reference>
<evidence type="ECO:0000259" key="1">
    <source>
        <dbReference type="PROSITE" id="PS50035"/>
    </source>
</evidence>
<dbReference type="CDD" id="cd09117">
    <property type="entry name" value="PLDc_Bfil_DEXD_like"/>
    <property type="match status" value="1"/>
</dbReference>
<dbReference type="PROSITE" id="PS50035">
    <property type="entry name" value="PLD"/>
    <property type="match status" value="1"/>
</dbReference>
<keyword evidence="3" id="KW-1185">Reference proteome</keyword>
<name>A0A6I4YQ49_9DEIO</name>
<feature type="domain" description="PLD phosphodiesterase" evidence="1">
    <location>
        <begin position="117"/>
        <end position="148"/>
    </location>
</feature>
<comment type="caution">
    <text evidence="2">The sequence shown here is derived from an EMBL/GenBank/DDBJ whole genome shotgun (WGS) entry which is preliminary data.</text>
</comment>
<dbReference type="AlphaFoldDB" id="A0A6I4YQ49"/>
<evidence type="ECO:0000313" key="2">
    <source>
        <dbReference type="EMBL" id="MXV22024.1"/>
    </source>
</evidence>
<dbReference type="GO" id="GO:0006793">
    <property type="term" value="P:phosphorus metabolic process"/>
    <property type="evidence" value="ECO:0007669"/>
    <property type="project" value="UniProtKB-ARBA"/>
</dbReference>
<evidence type="ECO:0000313" key="3">
    <source>
        <dbReference type="Proteomes" id="UP000430519"/>
    </source>
</evidence>
<dbReference type="InterPro" id="IPR001736">
    <property type="entry name" value="PLipase_D/transphosphatidylase"/>
</dbReference>
<sequence>MKPEDHVTLFEDTQSSQVVFATFERGEPFHRDLLRSFQRARVVTYSASLRTVLWLMEQVDELEVIMGEPKVTASLASIASYQHLLLEDLHHEAEATGKHAELLRRLQDGTVRVLVLREAVSHAKLYLLEGSGGRTRVVTGSANLSDRALNDASVPTEGQHEQFTAFDDQPRAWAHFEAEYERLRAKTQVLTVPANVKQVTPADLPLIQEARKAPLVIAVPVQVTAPARDVRFERLAGEYGPAFKEAVTKVKGKLVLEPKSLPVVARVLRDRKAQRDAESVLRLDREGSALVSSTGFRVDAAHDPPGLTEDAALLTAFFNGYAHFTGDGDPAVLQQDYFAFLSWLYISPFMSDLLAEGLRRDHSPHKFPMYAVLLGKSSSGKTTATRVFLRSMVGPNGVERPGPDLGKRSLRGLMAESGRLPVYFNDVERAKLTALSSDIKNTAEMHDGENILAPMVFSLNGNEQGLEDELRKRLFAVQTNHALDPTRLSREERDTLHANATRTAKRIGTGLYAAYLARLLPVLDDAEQLTAHLNDPLKLSSATLRTVLADAGHTPAWASEVSVHRDEERVLAHTRATLLGLWNKPQHGWSVQRDRVVIPIQDDLRVGAALARSIPDSLLMSGSTNGRLVVQREGLERLMGVRLGRAWWQLK</sequence>
<protein>
    <recommendedName>
        <fullName evidence="1">PLD phosphodiesterase domain-containing protein</fullName>
    </recommendedName>
</protein>
<dbReference type="EMBL" id="WVHK01000172">
    <property type="protein sequence ID" value="MXV22024.1"/>
    <property type="molecule type" value="Genomic_DNA"/>
</dbReference>
<gene>
    <name evidence="2" type="ORF">GLX28_20600</name>
</gene>
<dbReference type="Proteomes" id="UP000430519">
    <property type="component" value="Unassembled WGS sequence"/>
</dbReference>
<proteinExistence type="predicted"/>
<dbReference type="GO" id="GO:0003824">
    <property type="term" value="F:catalytic activity"/>
    <property type="evidence" value="ECO:0007669"/>
    <property type="project" value="InterPro"/>
</dbReference>
<dbReference type="Gene3D" id="3.30.870.10">
    <property type="entry name" value="Endonuclease Chain A"/>
    <property type="match status" value="1"/>
</dbReference>
<accession>A0A6I4YQ49</accession>
<organism evidence="2 3">
    <name type="scientific">Deinococcus xianganensis</name>
    <dbReference type="NCBI Taxonomy" id="1507289"/>
    <lineage>
        <taxon>Bacteria</taxon>
        <taxon>Thermotogati</taxon>
        <taxon>Deinococcota</taxon>
        <taxon>Deinococci</taxon>
        <taxon>Deinococcales</taxon>
        <taxon>Deinococcaceae</taxon>
        <taxon>Deinococcus</taxon>
    </lineage>
</organism>